<sequence>MATALPPLLSLELRRDAERLFDITMGCLGKDVSFPGGNLLLRRGLSRTRRPEDQKGCSAYRGVLPGGGALTMWGFGVLCSEATEAVLIARDGFSLRLVEASCVQWPVFLAEGLGPFREPVTFEEQRAARRAVVKVAEWLAGYEEWVLATLGVDWRRECLASRRKGSPMKAEELAGAWWRIATRARALEFTGNDWNAPQAGA</sequence>
<comment type="caution">
    <text evidence="1">The sequence shown here is derived from an EMBL/GenBank/DDBJ whole genome shotgun (WGS) entry which is preliminary data.</text>
</comment>
<proteinExistence type="predicted"/>
<protein>
    <submittedName>
        <fullName evidence="1">Uncharacterized protein</fullName>
    </submittedName>
</protein>
<dbReference type="RefSeq" id="WP_272136412.1">
    <property type="nucleotide sequence ID" value="NZ_JAQNDM010000002.1"/>
</dbReference>
<evidence type="ECO:0000313" key="1">
    <source>
        <dbReference type="EMBL" id="MDC0708499.1"/>
    </source>
</evidence>
<accession>A0ABT5D4A1</accession>
<evidence type="ECO:0000313" key="2">
    <source>
        <dbReference type="Proteomes" id="UP001221838"/>
    </source>
</evidence>
<organism evidence="1 2">
    <name type="scientific">Stigmatella ashevillensis</name>
    <dbReference type="NCBI Taxonomy" id="2995309"/>
    <lineage>
        <taxon>Bacteria</taxon>
        <taxon>Pseudomonadati</taxon>
        <taxon>Myxococcota</taxon>
        <taxon>Myxococcia</taxon>
        <taxon>Myxococcales</taxon>
        <taxon>Cystobacterineae</taxon>
        <taxon>Archangiaceae</taxon>
        <taxon>Stigmatella</taxon>
    </lineage>
</organism>
<reference evidence="1 2" key="1">
    <citation type="submission" date="2022-11" db="EMBL/GenBank/DDBJ databases">
        <title>Minimal conservation of predation-associated metabolite biosynthetic gene clusters underscores biosynthetic potential of Myxococcota including descriptions for ten novel species: Archangium lansinium sp. nov., Myxococcus landrumus sp. nov., Nannocystis bai.</title>
        <authorList>
            <person name="Ahearne A."/>
            <person name="Stevens C."/>
            <person name="Dowd S."/>
        </authorList>
    </citation>
    <scope>NUCLEOTIDE SEQUENCE [LARGE SCALE GENOMIC DNA]</scope>
    <source>
        <strain evidence="1 2">NCWAL01</strain>
    </source>
</reference>
<name>A0ABT5D4A1_9BACT</name>
<dbReference type="EMBL" id="JAQNDM010000002">
    <property type="protein sequence ID" value="MDC0708499.1"/>
    <property type="molecule type" value="Genomic_DNA"/>
</dbReference>
<gene>
    <name evidence="1" type="ORF">POL68_08465</name>
</gene>
<keyword evidence="2" id="KW-1185">Reference proteome</keyword>
<dbReference type="Proteomes" id="UP001221838">
    <property type="component" value="Unassembled WGS sequence"/>
</dbReference>